<comment type="catalytic activity">
    <reaction evidence="10 12">
        <text>ATP + H2O = ADP + phosphate + H(+)</text>
        <dbReference type="Rhea" id="RHEA:13065"/>
        <dbReference type="ChEBI" id="CHEBI:15377"/>
        <dbReference type="ChEBI" id="CHEBI:15378"/>
        <dbReference type="ChEBI" id="CHEBI:30616"/>
        <dbReference type="ChEBI" id="CHEBI:43474"/>
        <dbReference type="ChEBI" id="CHEBI:456216"/>
        <dbReference type="EC" id="5.6.2.3"/>
    </reaction>
</comment>
<geneLocation type="plasmid" evidence="15 16">
    <name>unnamed1</name>
</geneLocation>
<accession>A0ABZ1WLT1</accession>
<dbReference type="EC" id="5.6.2.3" evidence="11 12"/>
<dbReference type="RefSeq" id="WP_329501468.1">
    <property type="nucleotide sequence ID" value="NZ_CP108461.1"/>
</dbReference>
<evidence type="ECO:0000256" key="6">
    <source>
        <dbReference type="ARBA" id="ARBA00022806"/>
    </source>
</evidence>
<gene>
    <name evidence="15" type="primary">dnaB</name>
    <name evidence="15" type="ORF">OG469_41270</name>
</gene>
<feature type="compositionally biased region" description="Polar residues" evidence="13">
    <location>
        <begin position="553"/>
        <end position="567"/>
    </location>
</feature>
<dbReference type="InterPro" id="IPR007692">
    <property type="entry name" value="DNA_helicase_DnaB"/>
</dbReference>
<evidence type="ECO:0000256" key="11">
    <source>
        <dbReference type="NCBIfam" id="TIGR00665"/>
    </source>
</evidence>
<keyword evidence="6 12" id="KW-0347">Helicase</keyword>
<dbReference type="Proteomes" id="UP001432014">
    <property type="component" value="Plasmid unnamed1"/>
</dbReference>
<keyword evidence="4 12" id="KW-0547">Nucleotide-binding</keyword>
<evidence type="ECO:0000259" key="14">
    <source>
        <dbReference type="PROSITE" id="PS51199"/>
    </source>
</evidence>
<dbReference type="PANTHER" id="PTHR30153:SF2">
    <property type="entry name" value="REPLICATIVE DNA HELICASE"/>
    <property type="match status" value="1"/>
</dbReference>
<dbReference type="InterPro" id="IPR036185">
    <property type="entry name" value="DNA_heli_DnaB-like_N_sf"/>
</dbReference>
<evidence type="ECO:0000256" key="9">
    <source>
        <dbReference type="ARBA" id="ARBA00023235"/>
    </source>
</evidence>
<reference evidence="15 16" key="1">
    <citation type="submission" date="2022-10" db="EMBL/GenBank/DDBJ databases">
        <title>The complete genomes of actinobacterial strains from the NBC collection.</title>
        <authorList>
            <person name="Joergensen T.S."/>
            <person name="Alvarez Arevalo M."/>
            <person name="Sterndorff E.B."/>
            <person name="Faurdal D."/>
            <person name="Vuksanovic O."/>
            <person name="Mourched A.-S."/>
            <person name="Charusanti P."/>
            <person name="Shaw S."/>
            <person name="Blin K."/>
            <person name="Weber T."/>
        </authorList>
    </citation>
    <scope>NUCLEOTIDE SEQUENCE [LARGE SCALE GENOMIC DNA]</scope>
    <source>
        <strain evidence="15 16">NBC_01247</strain>
        <plasmid evidence="15 16">unnamed1</plasmid>
    </source>
</reference>
<dbReference type="PANTHER" id="PTHR30153">
    <property type="entry name" value="REPLICATIVE DNA HELICASE DNAB"/>
    <property type="match status" value="1"/>
</dbReference>
<name>A0ABZ1WLT1_9ACTN</name>
<comment type="similarity">
    <text evidence="1 12">Belongs to the helicase family. DnaB subfamily.</text>
</comment>
<dbReference type="SMART" id="SM00382">
    <property type="entry name" value="AAA"/>
    <property type="match status" value="1"/>
</dbReference>
<comment type="function">
    <text evidence="12">The main replicative DNA helicase, it participates in initiation and elongation during chromosome replication. Travels ahead of the DNA replisome, separating dsDNA into templates for DNA synthesis. A processive ATP-dependent 5'-3' DNA helicase it has DNA-dependent ATPase activity.</text>
</comment>
<dbReference type="Gene3D" id="1.10.860.10">
    <property type="entry name" value="DNAb Helicase, Chain A"/>
    <property type="match status" value="1"/>
</dbReference>
<keyword evidence="8 12" id="KW-0238">DNA-binding</keyword>
<keyword evidence="3 12" id="KW-0235">DNA replication</keyword>
<evidence type="ECO:0000256" key="13">
    <source>
        <dbReference type="SAM" id="MobiDB-lite"/>
    </source>
</evidence>
<dbReference type="PROSITE" id="PS51199">
    <property type="entry name" value="SF4_HELICASE"/>
    <property type="match status" value="1"/>
</dbReference>
<dbReference type="GO" id="GO:0016787">
    <property type="term" value="F:hydrolase activity"/>
    <property type="evidence" value="ECO:0007669"/>
    <property type="project" value="UniProtKB-KW"/>
</dbReference>
<dbReference type="Pfam" id="PF03796">
    <property type="entry name" value="DnaB_C"/>
    <property type="match status" value="1"/>
</dbReference>
<evidence type="ECO:0000313" key="15">
    <source>
        <dbReference type="EMBL" id="WUS61915.1"/>
    </source>
</evidence>
<dbReference type="InterPro" id="IPR007694">
    <property type="entry name" value="DNA_helicase_DnaB-like_C"/>
</dbReference>
<proteinExistence type="inferred from homology"/>
<evidence type="ECO:0000256" key="8">
    <source>
        <dbReference type="ARBA" id="ARBA00023125"/>
    </source>
</evidence>
<evidence type="ECO:0000256" key="12">
    <source>
        <dbReference type="RuleBase" id="RU362085"/>
    </source>
</evidence>
<feature type="region of interest" description="Disordered" evidence="13">
    <location>
        <begin position="1"/>
        <end position="66"/>
    </location>
</feature>
<dbReference type="SUPFAM" id="SSF48024">
    <property type="entry name" value="N-terminal domain of DnaB helicase"/>
    <property type="match status" value="1"/>
</dbReference>
<evidence type="ECO:0000256" key="4">
    <source>
        <dbReference type="ARBA" id="ARBA00022741"/>
    </source>
</evidence>
<keyword evidence="2 12" id="KW-0639">Primosome</keyword>
<keyword evidence="16" id="KW-1185">Reference proteome</keyword>
<keyword evidence="5 12" id="KW-0378">Hydrolase</keyword>
<dbReference type="GO" id="GO:0003678">
    <property type="term" value="F:DNA helicase activity"/>
    <property type="evidence" value="ECO:0007669"/>
    <property type="project" value="UniProtKB-EC"/>
</dbReference>
<dbReference type="CDD" id="cd00984">
    <property type="entry name" value="DnaB_C"/>
    <property type="match status" value="1"/>
</dbReference>
<feature type="region of interest" description="Disordered" evidence="13">
    <location>
        <begin position="533"/>
        <end position="567"/>
    </location>
</feature>
<feature type="domain" description="SF4 helicase" evidence="14">
    <location>
        <begin position="232"/>
        <end position="510"/>
    </location>
</feature>
<dbReference type="Pfam" id="PF00772">
    <property type="entry name" value="DnaB"/>
    <property type="match status" value="1"/>
</dbReference>
<evidence type="ECO:0000313" key="16">
    <source>
        <dbReference type="Proteomes" id="UP001432014"/>
    </source>
</evidence>
<dbReference type="InterPro" id="IPR027417">
    <property type="entry name" value="P-loop_NTPase"/>
</dbReference>
<keyword evidence="7 12" id="KW-0067">ATP-binding</keyword>
<evidence type="ECO:0000256" key="2">
    <source>
        <dbReference type="ARBA" id="ARBA00022515"/>
    </source>
</evidence>
<protein>
    <recommendedName>
        <fullName evidence="11 12">Replicative DNA helicase</fullName>
        <ecNumber evidence="11 12">5.6.2.3</ecNumber>
    </recommendedName>
</protein>
<dbReference type="InterPro" id="IPR007693">
    <property type="entry name" value="DNA_helicase_DnaB-like_N"/>
</dbReference>
<evidence type="ECO:0000256" key="3">
    <source>
        <dbReference type="ARBA" id="ARBA00022705"/>
    </source>
</evidence>
<keyword evidence="9" id="KW-0413">Isomerase</keyword>
<dbReference type="Gene3D" id="3.40.50.300">
    <property type="entry name" value="P-loop containing nucleotide triphosphate hydrolases"/>
    <property type="match status" value="1"/>
</dbReference>
<evidence type="ECO:0000256" key="10">
    <source>
        <dbReference type="ARBA" id="ARBA00048954"/>
    </source>
</evidence>
<evidence type="ECO:0000256" key="7">
    <source>
        <dbReference type="ARBA" id="ARBA00022840"/>
    </source>
</evidence>
<evidence type="ECO:0000256" key="1">
    <source>
        <dbReference type="ARBA" id="ARBA00008428"/>
    </source>
</evidence>
<dbReference type="InterPro" id="IPR016136">
    <property type="entry name" value="DNA_helicase_N/primase_C"/>
</dbReference>
<dbReference type="SUPFAM" id="SSF52540">
    <property type="entry name" value="P-loop containing nucleoside triphosphate hydrolases"/>
    <property type="match status" value="1"/>
</dbReference>
<sequence>MSVPSQSTAEPHDWSDTTAEPDPQDDPAQEPAPAPRRHARKKAGSPDAPEPQASFERVPPGGKPEHLDAEQAVLGSLLMSNDVLADVTDILKPDDYYRPAHGLIHHAVLAVVAKGDPADPITVADELRKRAELDRVGGPGYLHTLVNSVPTAANAEYYAEIVREQAVLRRLVGAGTRIAGMGYAAEGEVDEIVAAAAAEIAQVMESRGREDDFELPDQTIGATLDEIEAAGNRQGVYGVPTGFADLDALTHGWQPGQVIIVAARPGIGKSTLALDFARACTMPRTSAGRPVDGTGRPAAFISLEMSTTELNMRALSAEARVSLAHLRAGALTDNEWERLAPAVERYRAAQLHINQSAKGLPEIQAKLRRLKTRVPDLALVVIDYMQLIEGGSKKRSQDNRQQEVSDISRCLKLLAKELQLPIVVLAQLNRGPEQRNDKKPAVSDLRESGSIEQDADIVILLHRPDAYEPESPRAGETDLIVGKHRNGPQATISVGAQLHYSQFVDMARDTETSDRRPTTALHGTGAIGLGTISAERGTELGWDDDGQDDTDTRGWSRTSNLGSELGL</sequence>
<dbReference type="EMBL" id="CP108483">
    <property type="protein sequence ID" value="WUS61915.1"/>
    <property type="molecule type" value="Genomic_DNA"/>
</dbReference>
<keyword evidence="15" id="KW-0614">Plasmid</keyword>
<evidence type="ECO:0000256" key="5">
    <source>
        <dbReference type="ARBA" id="ARBA00022801"/>
    </source>
</evidence>
<dbReference type="InterPro" id="IPR003593">
    <property type="entry name" value="AAA+_ATPase"/>
</dbReference>
<organism evidence="15 16">
    <name type="scientific">Kitasatospora herbaricolor</name>
    <dbReference type="NCBI Taxonomy" id="68217"/>
    <lineage>
        <taxon>Bacteria</taxon>
        <taxon>Bacillati</taxon>
        <taxon>Actinomycetota</taxon>
        <taxon>Actinomycetes</taxon>
        <taxon>Kitasatosporales</taxon>
        <taxon>Streptomycetaceae</taxon>
        <taxon>Kitasatospora</taxon>
    </lineage>
</organism>
<dbReference type="NCBIfam" id="TIGR00665">
    <property type="entry name" value="DnaB"/>
    <property type="match status" value="1"/>
</dbReference>